<dbReference type="PANTHER" id="PTHR13465:SF3">
    <property type="entry name" value="PROTEIN BROAD-MINDED"/>
    <property type="match status" value="1"/>
</dbReference>
<dbReference type="InterPro" id="IPR035969">
    <property type="entry name" value="Rab-GAP_TBC_sf"/>
</dbReference>
<evidence type="ECO:0000259" key="2">
    <source>
        <dbReference type="Pfam" id="PF14961"/>
    </source>
</evidence>
<evidence type="ECO:0000259" key="3">
    <source>
        <dbReference type="Pfam" id="PF23440"/>
    </source>
</evidence>
<dbReference type="PANTHER" id="PTHR13465">
    <property type="entry name" value="UPF0183 PROTEIN"/>
    <property type="match status" value="1"/>
</dbReference>
<sequence length="1183" mass="131739">MIASVVDKIMSSPEYAALVASIIEDARNNVESAARLQEEQQRSSNARAYLRDQRSSALEEIKAITLNLNARNPVDVRLTAVQSLASFSSADLLCGEFWPDAKAGLETALADGDSRIILASLRIYARAFRASPPHLTGDVYLSLVTHLNNLFDGQYSAKVADGLDTADWRTDVMLRKFRLLNQFQCEITSCWYRFPEQMFRDVMDQTFRLLQTARRSSSVANATASVGSNVTALHYLGLVDPRALWFEKWMLSKFGRTQVVTSMTKADLVPDLATSFLTHAAALAMLSASMGKASDEVVVMDVDANEDSDLSRTIIAADLDYVHFLHALIMLGKLSLYSPGRQCFPVEISDPFNSLRHAVSVSLVPNVSGDSKEKTFSISIDDLTDIFLRLMCQCSKAALSNNSPGMPTKLSDLATVKLSRVTCKLLKDIISIDTQCSRRLFKDAVLLQLMHPIKLALEGKLVDAADDSLLLDVAETLSDIATTEMGKQFILRGEAGLTDTKSSSQPHASPATATAGVIEVIVSFVRSSLSGTMKRSTSVKVLGAYIFVLRQLYRTCEGLLRLQRYDLHKLLSATVENATWMKSVKDQASLLQEWTTISVDNLLNFAGTPKGVLLLQQSGSMEPCVSYMFHRYERKMQVSKCEKFGYGVLVSQISSTKPGMQALYNTGLIRFFVNTLWTALERDCPFGVPDVELDDYGIRKAMSNLLKVFSSFHGLAIVLALEGQKGGRRDELSFLLKRLISADVSHAAEPLVYQEESHQIGLKILSLIMSSLDSFLLMEATFQFKDLLTKLQRQVRIRRGRTPDLDVFVVDENSLLRNYILVTLSVTGGPGERTLPPVQLQNGQVTERCHLFAEGPVPAYYAPLLAEEQALPLAYEELRKLTESKNGTDASGWLKRFRKAMLHAITGAPSSNAMATGQFKDCVTAVLKVLTKVPKPEAESMGWLSLQATSTNDDKEQKQRNKTEELGISLVVDYIARFSPARSKEDTRQKLGETLTKCHALLQTQRRPQPSESVANFEGFDWFLSTIFILLDADSSATLEFLRAFFKSMPSIHLVEAIVETELPEVFSAFTLSGCTPSQICQRWIREVFWNVLPFREIANYVLLALAFGMDYMVYFCIALLRHASPRMMLATREQELILFLNEARYGLGEGFATRDHVSFMQSLEVKYRVMVMTEMKTAVGLE</sequence>
<keyword evidence="5" id="KW-1185">Reference proteome</keyword>
<dbReference type="Proteomes" id="UP001212841">
    <property type="component" value="Unassembled WGS sequence"/>
</dbReference>
<keyword evidence="1" id="KW-1133">Transmembrane helix</keyword>
<proteinExistence type="predicted"/>
<dbReference type="Pfam" id="PF14961">
    <property type="entry name" value="BROMI"/>
    <property type="match status" value="1"/>
</dbReference>
<feature type="domain" description="BROMI middle region" evidence="2">
    <location>
        <begin position="59"/>
        <end position="682"/>
    </location>
</feature>
<feature type="domain" description="BROMI C-terminal Rab TBC-like" evidence="3">
    <location>
        <begin position="770"/>
        <end position="1050"/>
    </location>
</feature>
<dbReference type="GO" id="GO:1905515">
    <property type="term" value="P:non-motile cilium assembly"/>
    <property type="evidence" value="ECO:0007669"/>
    <property type="project" value="TreeGrafter"/>
</dbReference>
<protein>
    <submittedName>
        <fullName evidence="4">Uncharacterized protein</fullName>
    </submittedName>
</protein>
<dbReference type="InterPro" id="IPR039156">
    <property type="entry name" value="PHAF1/BROMI"/>
</dbReference>
<evidence type="ECO:0000313" key="5">
    <source>
        <dbReference type="Proteomes" id="UP001212841"/>
    </source>
</evidence>
<dbReference type="AlphaFoldDB" id="A0AAD5SCN4"/>
<gene>
    <name evidence="4" type="ORF">HK097_006475</name>
</gene>
<keyword evidence="1" id="KW-0812">Transmembrane</keyword>
<evidence type="ECO:0000256" key="1">
    <source>
        <dbReference type="SAM" id="Phobius"/>
    </source>
</evidence>
<dbReference type="InterPro" id="IPR032735">
    <property type="entry name" value="BROMI_M"/>
</dbReference>
<comment type="caution">
    <text evidence="4">The sequence shown here is derived from an EMBL/GenBank/DDBJ whole genome shotgun (WGS) entry which is preliminary data.</text>
</comment>
<evidence type="ECO:0000313" key="4">
    <source>
        <dbReference type="EMBL" id="KAJ3052354.1"/>
    </source>
</evidence>
<keyword evidence="1" id="KW-0472">Membrane</keyword>
<dbReference type="InterPro" id="IPR055392">
    <property type="entry name" value="BROMI_C"/>
</dbReference>
<name>A0AAD5SCN4_9FUNG</name>
<organism evidence="4 5">
    <name type="scientific">Rhizophlyctis rosea</name>
    <dbReference type="NCBI Taxonomy" id="64517"/>
    <lineage>
        <taxon>Eukaryota</taxon>
        <taxon>Fungi</taxon>
        <taxon>Fungi incertae sedis</taxon>
        <taxon>Chytridiomycota</taxon>
        <taxon>Chytridiomycota incertae sedis</taxon>
        <taxon>Chytridiomycetes</taxon>
        <taxon>Rhizophlyctidales</taxon>
        <taxon>Rhizophlyctidaceae</taxon>
        <taxon>Rhizophlyctis</taxon>
    </lineage>
</organism>
<feature type="transmembrane region" description="Helical" evidence="1">
    <location>
        <begin position="1101"/>
        <end position="1121"/>
    </location>
</feature>
<dbReference type="SUPFAM" id="SSF47923">
    <property type="entry name" value="Ypt/Rab-GAP domain of gyp1p"/>
    <property type="match status" value="1"/>
</dbReference>
<feature type="domain" description="BROMI C-terminal Rab TBC-like" evidence="3">
    <location>
        <begin position="1051"/>
        <end position="1178"/>
    </location>
</feature>
<reference evidence="4" key="1">
    <citation type="submission" date="2020-05" db="EMBL/GenBank/DDBJ databases">
        <title>Phylogenomic resolution of chytrid fungi.</title>
        <authorList>
            <person name="Stajich J.E."/>
            <person name="Amses K."/>
            <person name="Simmons R."/>
            <person name="Seto K."/>
            <person name="Myers J."/>
            <person name="Bonds A."/>
            <person name="Quandt C.A."/>
            <person name="Barry K."/>
            <person name="Liu P."/>
            <person name="Grigoriev I."/>
            <person name="Longcore J.E."/>
            <person name="James T.Y."/>
        </authorList>
    </citation>
    <scope>NUCLEOTIDE SEQUENCE</scope>
    <source>
        <strain evidence="4">JEL0318</strain>
    </source>
</reference>
<accession>A0AAD5SCN4</accession>
<dbReference type="Gene3D" id="1.10.472.80">
    <property type="entry name" value="Ypt/Rab-GAP domain of gyp1p, domain 3"/>
    <property type="match status" value="1"/>
</dbReference>
<dbReference type="Pfam" id="PF23440">
    <property type="entry name" value="BROMI_C"/>
    <property type="match status" value="2"/>
</dbReference>
<dbReference type="EMBL" id="JADGJD010000302">
    <property type="protein sequence ID" value="KAJ3052354.1"/>
    <property type="molecule type" value="Genomic_DNA"/>
</dbReference>